<dbReference type="RefSeq" id="XP_008714440.1">
    <property type="nucleotide sequence ID" value="XM_008716218.1"/>
</dbReference>
<evidence type="ECO:0000256" key="2">
    <source>
        <dbReference type="SAM" id="SignalP"/>
    </source>
</evidence>
<dbReference type="STRING" id="1220924.W2S413"/>
<reference evidence="3 4" key="1">
    <citation type="submission" date="2013-03" db="EMBL/GenBank/DDBJ databases">
        <title>The Genome Sequence of Phialophora europaea CBS 101466.</title>
        <authorList>
            <consortium name="The Broad Institute Genomics Platform"/>
            <person name="Cuomo C."/>
            <person name="de Hoog S."/>
            <person name="Gorbushina A."/>
            <person name="Walker B."/>
            <person name="Young S.K."/>
            <person name="Zeng Q."/>
            <person name="Gargeya S."/>
            <person name="Fitzgerald M."/>
            <person name="Haas B."/>
            <person name="Abouelleil A."/>
            <person name="Allen A.W."/>
            <person name="Alvarado L."/>
            <person name="Arachchi H.M."/>
            <person name="Berlin A.M."/>
            <person name="Chapman S.B."/>
            <person name="Gainer-Dewar J."/>
            <person name="Goldberg J."/>
            <person name="Griggs A."/>
            <person name="Gujja S."/>
            <person name="Hansen M."/>
            <person name="Howarth C."/>
            <person name="Imamovic A."/>
            <person name="Ireland A."/>
            <person name="Larimer J."/>
            <person name="McCowan C."/>
            <person name="Murphy C."/>
            <person name="Pearson M."/>
            <person name="Poon T.W."/>
            <person name="Priest M."/>
            <person name="Roberts A."/>
            <person name="Saif S."/>
            <person name="Shea T."/>
            <person name="Sisk P."/>
            <person name="Sykes S."/>
            <person name="Wortman J."/>
            <person name="Nusbaum C."/>
            <person name="Birren B."/>
        </authorList>
    </citation>
    <scope>NUCLEOTIDE SEQUENCE [LARGE SCALE GENOMIC DNA]</scope>
    <source>
        <strain evidence="3 4">CBS 101466</strain>
    </source>
</reference>
<feature type="chain" id="PRO_5004824077" description="GPI anchored cell wall protein" evidence="2">
    <location>
        <begin position="19"/>
        <end position="229"/>
    </location>
</feature>
<dbReference type="PANTHER" id="PTHR40640">
    <property type="entry name" value="ANCHORED GLYCOPROTEIN, PUTATIVE (AFU_ORTHOLOGUE AFUA_8G04860)-RELATED"/>
    <property type="match status" value="1"/>
</dbReference>
<dbReference type="VEuPathDB" id="FungiDB:HMPREF1541_01862"/>
<dbReference type="GeneID" id="19969201"/>
<dbReference type="OrthoDB" id="4991875at2759"/>
<gene>
    <name evidence="3" type="ORF">HMPREF1541_01862</name>
</gene>
<dbReference type="HOGENOM" id="CLU_1209786_0_0_1"/>
<feature type="region of interest" description="Disordered" evidence="1">
    <location>
        <begin position="134"/>
        <end position="157"/>
    </location>
</feature>
<name>W2S413_CYPE1</name>
<evidence type="ECO:0008006" key="5">
    <source>
        <dbReference type="Google" id="ProtNLM"/>
    </source>
</evidence>
<feature type="signal peptide" evidence="2">
    <location>
        <begin position="1"/>
        <end position="18"/>
    </location>
</feature>
<keyword evidence="4" id="KW-1185">Reference proteome</keyword>
<dbReference type="InParanoid" id="W2S413"/>
<dbReference type="AlphaFoldDB" id="W2S413"/>
<keyword evidence="2" id="KW-0732">Signal</keyword>
<evidence type="ECO:0000313" key="3">
    <source>
        <dbReference type="EMBL" id="ETN42704.1"/>
    </source>
</evidence>
<dbReference type="EMBL" id="KB822718">
    <property type="protein sequence ID" value="ETN42704.1"/>
    <property type="molecule type" value="Genomic_DNA"/>
</dbReference>
<protein>
    <recommendedName>
        <fullName evidence="5">GPI anchored cell wall protein</fullName>
    </recommendedName>
</protein>
<feature type="region of interest" description="Disordered" evidence="1">
    <location>
        <begin position="175"/>
        <end position="208"/>
    </location>
</feature>
<feature type="compositionally biased region" description="Low complexity" evidence="1">
    <location>
        <begin position="184"/>
        <end position="208"/>
    </location>
</feature>
<proteinExistence type="predicted"/>
<dbReference type="PANTHER" id="PTHR40640:SF1">
    <property type="entry name" value="ANCHORED GLYCOPROTEIN, PUTATIVE (AFU_ORTHOLOGUE AFUA_8G04860)-RELATED"/>
    <property type="match status" value="1"/>
</dbReference>
<organism evidence="3 4">
    <name type="scientific">Cyphellophora europaea (strain CBS 101466)</name>
    <name type="common">Phialophora europaea</name>
    <dbReference type="NCBI Taxonomy" id="1220924"/>
    <lineage>
        <taxon>Eukaryota</taxon>
        <taxon>Fungi</taxon>
        <taxon>Dikarya</taxon>
        <taxon>Ascomycota</taxon>
        <taxon>Pezizomycotina</taxon>
        <taxon>Eurotiomycetes</taxon>
        <taxon>Chaetothyriomycetidae</taxon>
        <taxon>Chaetothyriales</taxon>
        <taxon>Cyphellophoraceae</taxon>
        <taxon>Cyphellophora</taxon>
    </lineage>
</organism>
<sequence length="229" mass="22733">MQLRKCLGGSLLAATALAQSSVTSADQPVISVFMIGGMGEASGEITTNLYASIVDNDATATTMEIGCDDTGLTDGELCNLFSGFTIINGPSTFEGGYSYSGAYGGNAMTMGCEITASTTAVCSQTVVADQGFGDFESDAQSNTAPGPETTSLTTDIPSSDITYYPITITAGALKTGGESGESGGAVSSTTGASASQTSSSSDNSSDGNRAVMAMSGGLTALIAAVMVAL</sequence>
<accession>W2S413</accession>
<feature type="compositionally biased region" description="Polar residues" evidence="1">
    <location>
        <begin position="138"/>
        <end position="157"/>
    </location>
</feature>
<dbReference type="Proteomes" id="UP000030752">
    <property type="component" value="Unassembled WGS sequence"/>
</dbReference>
<evidence type="ECO:0000256" key="1">
    <source>
        <dbReference type="SAM" id="MobiDB-lite"/>
    </source>
</evidence>
<evidence type="ECO:0000313" key="4">
    <source>
        <dbReference type="Proteomes" id="UP000030752"/>
    </source>
</evidence>